<evidence type="ECO:0000256" key="6">
    <source>
        <dbReference type="PIRNR" id="PIRNR003101"/>
    </source>
</evidence>
<evidence type="ECO:0000256" key="7">
    <source>
        <dbReference type="SAM" id="MobiDB-lite"/>
    </source>
</evidence>
<dbReference type="SMART" id="SM00842">
    <property type="entry name" value="FtsA"/>
    <property type="match status" value="1"/>
</dbReference>
<dbReference type="AlphaFoldDB" id="A0A1G4G9Y2"/>
<evidence type="ECO:0000313" key="10">
    <source>
        <dbReference type="Proteomes" id="UP000178485"/>
    </source>
</evidence>
<evidence type="ECO:0000256" key="2">
    <source>
        <dbReference type="ARBA" id="ARBA00022618"/>
    </source>
</evidence>
<dbReference type="STRING" id="1642646.ING2E5A_2574"/>
<organism evidence="9 10">
    <name type="scientific">Petrimonas mucosa</name>
    <dbReference type="NCBI Taxonomy" id="1642646"/>
    <lineage>
        <taxon>Bacteria</taxon>
        <taxon>Pseudomonadati</taxon>
        <taxon>Bacteroidota</taxon>
        <taxon>Bacteroidia</taxon>
        <taxon>Bacteroidales</taxon>
        <taxon>Dysgonomonadaceae</taxon>
        <taxon>Petrimonas</taxon>
    </lineage>
</organism>
<evidence type="ECO:0000313" key="9">
    <source>
        <dbReference type="EMBL" id="SCM59370.1"/>
    </source>
</evidence>
<dbReference type="EMBL" id="LT608328">
    <property type="protein sequence ID" value="SCM59370.1"/>
    <property type="molecule type" value="Genomic_DNA"/>
</dbReference>
<feature type="region of interest" description="Disordered" evidence="7">
    <location>
        <begin position="383"/>
        <end position="443"/>
    </location>
</feature>
<keyword evidence="2 5" id="KW-0132">Cell division</keyword>
<dbReference type="GO" id="GO:0009898">
    <property type="term" value="C:cytoplasmic side of plasma membrane"/>
    <property type="evidence" value="ECO:0007669"/>
    <property type="project" value="UniProtKB-UniRule"/>
</dbReference>
<dbReference type="InterPro" id="IPR050696">
    <property type="entry name" value="FtsA/MreB"/>
</dbReference>
<dbReference type="InterPro" id="IPR043129">
    <property type="entry name" value="ATPase_NBD"/>
</dbReference>
<dbReference type="RefSeq" id="WP_071137669.1">
    <property type="nucleotide sequence ID" value="NZ_DUQN01000074.1"/>
</dbReference>
<evidence type="ECO:0000259" key="8">
    <source>
        <dbReference type="SMART" id="SM00842"/>
    </source>
</evidence>
<keyword evidence="4 5" id="KW-0131">Cell cycle</keyword>
<dbReference type="Pfam" id="PF14450">
    <property type="entry name" value="FtsA"/>
    <property type="match status" value="1"/>
</dbReference>
<dbReference type="Proteomes" id="UP000178485">
    <property type="component" value="Chromosome i"/>
</dbReference>
<dbReference type="InterPro" id="IPR003494">
    <property type="entry name" value="SHS2_FtsA"/>
</dbReference>
<dbReference type="PANTHER" id="PTHR32432:SF4">
    <property type="entry name" value="CELL DIVISION PROTEIN FTSA"/>
    <property type="match status" value="1"/>
</dbReference>
<evidence type="ECO:0000256" key="3">
    <source>
        <dbReference type="ARBA" id="ARBA00023136"/>
    </source>
</evidence>
<evidence type="ECO:0000256" key="5">
    <source>
        <dbReference type="HAMAP-Rule" id="MF_02033"/>
    </source>
</evidence>
<keyword evidence="10" id="KW-1185">Reference proteome</keyword>
<dbReference type="InterPro" id="IPR020823">
    <property type="entry name" value="Cell_div_FtsA"/>
</dbReference>
<keyword evidence="3 5" id="KW-0472">Membrane</keyword>
<reference evidence="9 10" key="1">
    <citation type="submission" date="2016-08" db="EMBL/GenBank/DDBJ databases">
        <authorList>
            <person name="Seilhamer J.J."/>
        </authorList>
    </citation>
    <scope>NUCLEOTIDE SEQUENCE [LARGE SCALE GENOMIC DNA]</scope>
    <source>
        <strain evidence="9">ING2-E5A</strain>
    </source>
</reference>
<dbReference type="PIRSF" id="PIRSF003101">
    <property type="entry name" value="FtsA"/>
    <property type="match status" value="1"/>
</dbReference>
<feature type="compositionally biased region" description="Basic and acidic residues" evidence="7">
    <location>
        <begin position="406"/>
        <end position="434"/>
    </location>
</feature>
<sequence>MTQSGFIAAIDLGTSKITGVIGRKNENNVISILECVSLPSENSIRRGTIYNIDKAGAIVRKLVSMLENAQGQKIGKVYVSLGGQSVHTEVIRESKQLSASGIVTEEVVAQLRKVAEQYKPDLKQKYGIGDVEYFLDDKPEKNPVGVACSTIEAEYQVVVGRPNLALNIEKTITDKGRLQIAGLVVGPLASAAIALTEEEKELGCAFIDFGAGTTALSIYKGGILRRMVTIPFGGRNITRDIAELNFVESDAEQYKIKFGKARESSESSPFSSPFLMKPDIDLVELNRVIVMRLDEITANIKEQIRLSGYQEQLGAGVVITGGASQLRNLDEYLTQKLGMPVRKAASRKTLVNNSPEYANDPALTSALGMLLFASENCEKMIEEEPLKTEEKKTKGSSVWDTFFGDRGGDKEYKEQTDRKGGRKDPSRQPNKENKSINLGGKMKNMFSTMFEEEDDDQ</sequence>
<protein>
    <recommendedName>
        <fullName evidence="5 6">Cell division protein FtsA</fullName>
    </recommendedName>
</protein>
<dbReference type="NCBIfam" id="TIGR01174">
    <property type="entry name" value="ftsA"/>
    <property type="match status" value="1"/>
</dbReference>
<keyword evidence="1 5" id="KW-1003">Cell membrane</keyword>
<dbReference type="KEGG" id="pmuc:ING2E5A_2574"/>
<comment type="subcellular location">
    <subcellularLocation>
        <location evidence="5">Cell membrane</location>
        <topology evidence="5">Peripheral membrane protein</topology>
        <orientation evidence="5">Cytoplasmic side</orientation>
    </subcellularLocation>
    <text evidence="5">Localizes to the Z ring in an FtsZ-dependent manner. Targeted to the membrane through a conserved C-terminal amphipathic helix.</text>
</comment>
<dbReference type="GO" id="GO:0043093">
    <property type="term" value="P:FtsZ-dependent cytokinesis"/>
    <property type="evidence" value="ECO:0007669"/>
    <property type="project" value="UniProtKB-UniRule"/>
</dbReference>
<dbReference type="GO" id="GO:0032153">
    <property type="term" value="C:cell division site"/>
    <property type="evidence" value="ECO:0007669"/>
    <property type="project" value="UniProtKB-UniRule"/>
</dbReference>
<accession>A0A1G4G9Y2</accession>
<dbReference type="SUPFAM" id="SSF53067">
    <property type="entry name" value="Actin-like ATPase domain"/>
    <property type="match status" value="2"/>
</dbReference>
<feature type="compositionally biased region" description="Basic and acidic residues" evidence="7">
    <location>
        <begin position="383"/>
        <end position="393"/>
    </location>
</feature>
<gene>
    <name evidence="5 9" type="primary">ftsA</name>
    <name evidence="9" type="ORF">ING2E5A_2574</name>
</gene>
<dbReference type="Gene3D" id="3.30.420.40">
    <property type="match status" value="2"/>
</dbReference>
<proteinExistence type="inferred from homology"/>
<evidence type="ECO:0000256" key="1">
    <source>
        <dbReference type="ARBA" id="ARBA00022475"/>
    </source>
</evidence>
<comment type="function">
    <text evidence="5 6">Cell division protein that is involved in the assembly of the Z ring. May serve as a membrane anchor for the Z ring.</text>
</comment>
<feature type="domain" description="SHS2" evidence="8">
    <location>
        <begin position="7"/>
        <end position="194"/>
    </location>
</feature>
<comment type="similarity">
    <text evidence="5 6">Belongs to the FtsA/MreB family.</text>
</comment>
<dbReference type="HAMAP" id="MF_02033">
    <property type="entry name" value="FtsA"/>
    <property type="match status" value="1"/>
</dbReference>
<dbReference type="PANTHER" id="PTHR32432">
    <property type="entry name" value="CELL DIVISION PROTEIN FTSA-RELATED"/>
    <property type="match status" value="1"/>
</dbReference>
<comment type="subunit">
    <text evidence="5">Self-interacts. Interacts with FtsZ.</text>
</comment>
<name>A0A1G4G9Y2_9BACT</name>
<evidence type="ECO:0000256" key="4">
    <source>
        <dbReference type="ARBA" id="ARBA00023306"/>
    </source>
</evidence>